<reference evidence="3 4" key="1">
    <citation type="submission" date="2019-12" db="EMBL/GenBank/DDBJ databases">
        <title>The whole genome sequencing of a strain isolated from a Mars analog, Dalangtan Playa.</title>
        <authorList>
            <person name="Huang T."/>
        </authorList>
    </citation>
    <scope>NUCLEOTIDE SEQUENCE [LARGE SCALE GENOMIC DNA]</scope>
    <source>
        <strain evidence="3 4">DP4-553-S</strain>
    </source>
</reference>
<feature type="transmembrane region" description="Helical" evidence="2">
    <location>
        <begin position="7"/>
        <end position="27"/>
    </location>
</feature>
<protein>
    <submittedName>
        <fullName evidence="3">LPXTG cell wall anchor domain-containing protein</fullName>
    </submittedName>
</protein>
<dbReference type="NCBIfam" id="TIGR01167">
    <property type="entry name" value="LPXTG_anchor"/>
    <property type="match status" value="1"/>
</dbReference>
<feature type="region of interest" description="Disordered" evidence="1">
    <location>
        <begin position="160"/>
        <end position="185"/>
    </location>
</feature>
<dbReference type="Proteomes" id="UP000665043">
    <property type="component" value="Chromosome"/>
</dbReference>
<evidence type="ECO:0000256" key="1">
    <source>
        <dbReference type="SAM" id="MobiDB-lite"/>
    </source>
</evidence>
<sequence>MKIKARLLFTTACGLAVFIMFFSTVGYHKSFASSNEIDIETLPTDILFDVDNMKPGDWATRTYTIQNKGSQDMDYYLSAQFKSGSEKLYKALKLQVKNGEESLYSGSLAGFTDLEKRLLAVNDQEELTFTVDFPEELGNEFQGLISDFAIIVSAEGYPPAGVSPDTGSDSSSGEPDGATPSEGKSLPDTATNLFNLLIAGTALFLTGAAIYLYSRRSRKDIKIS</sequence>
<keyword evidence="2" id="KW-0812">Transmembrane</keyword>
<accession>A0ABX7VNA5</accession>
<evidence type="ECO:0000313" key="3">
    <source>
        <dbReference type="EMBL" id="QTM98309.1"/>
    </source>
</evidence>
<name>A0ABX7VNA5_9BACI</name>
<organism evidence="3 4">
    <name type="scientific">Sediminibacillus dalangtanensis</name>
    <dbReference type="NCBI Taxonomy" id="2729421"/>
    <lineage>
        <taxon>Bacteria</taxon>
        <taxon>Bacillati</taxon>
        <taxon>Bacillota</taxon>
        <taxon>Bacilli</taxon>
        <taxon>Bacillales</taxon>
        <taxon>Bacillaceae</taxon>
        <taxon>Sediminibacillus</taxon>
    </lineage>
</organism>
<keyword evidence="4" id="KW-1185">Reference proteome</keyword>
<proteinExistence type="predicted"/>
<dbReference type="InterPro" id="IPR022121">
    <property type="entry name" value="Peptidase_M73_camelysin"/>
</dbReference>
<feature type="transmembrane region" description="Helical" evidence="2">
    <location>
        <begin position="193"/>
        <end position="213"/>
    </location>
</feature>
<dbReference type="RefSeq" id="WP_209366986.1">
    <property type="nucleotide sequence ID" value="NZ_CP046956.1"/>
</dbReference>
<keyword evidence="2" id="KW-0472">Membrane</keyword>
<dbReference type="Pfam" id="PF12389">
    <property type="entry name" value="Peptidase_M73"/>
    <property type="match status" value="1"/>
</dbReference>
<gene>
    <name evidence="3" type="ORF">ERJ70_02650</name>
</gene>
<evidence type="ECO:0000313" key="4">
    <source>
        <dbReference type="Proteomes" id="UP000665043"/>
    </source>
</evidence>
<dbReference type="EMBL" id="CP046956">
    <property type="protein sequence ID" value="QTM98309.1"/>
    <property type="molecule type" value="Genomic_DNA"/>
</dbReference>
<keyword evidence="2" id="KW-1133">Transmembrane helix</keyword>
<evidence type="ECO:0000256" key="2">
    <source>
        <dbReference type="SAM" id="Phobius"/>
    </source>
</evidence>